<organism evidence="2 3">
    <name type="scientific">Sinorhizobium chiapasense</name>
    <dbReference type="NCBI Taxonomy" id="501572"/>
    <lineage>
        <taxon>Bacteria</taxon>
        <taxon>Pseudomonadati</taxon>
        <taxon>Pseudomonadota</taxon>
        <taxon>Alphaproteobacteria</taxon>
        <taxon>Hyphomicrobiales</taxon>
        <taxon>Rhizobiaceae</taxon>
        <taxon>Sinorhizobium/Ensifer group</taxon>
        <taxon>Sinorhizobium</taxon>
    </lineage>
</organism>
<proteinExistence type="predicted"/>
<dbReference type="RefSeq" id="WP_331373243.1">
    <property type="nucleotide sequence ID" value="NZ_CP133148.1"/>
</dbReference>
<gene>
    <name evidence="2" type="ORF">RB548_01135</name>
</gene>
<keyword evidence="3" id="KW-1185">Reference proteome</keyword>
<feature type="compositionally biased region" description="Basic and acidic residues" evidence="1">
    <location>
        <begin position="17"/>
        <end position="31"/>
    </location>
</feature>
<evidence type="ECO:0000256" key="1">
    <source>
        <dbReference type="SAM" id="MobiDB-lite"/>
    </source>
</evidence>
<name>A0ABZ2B976_9HYPH</name>
<reference evidence="2" key="1">
    <citation type="submission" date="2023-08" db="EMBL/GenBank/DDBJ databases">
        <title>Complete genome sequence of Sinorhizobium chiapanecum ITTG S70 isolated from Acaciella angustissima nodules in Chiapas-Mexico.</title>
        <authorList>
            <person name="Rincon-Rosales R."/>
            <person name="Rogel M.A."/>
            <person name="Rincon-Medina C.I."/>
            <person name="Guerrero G."/>
            <person name="Manzano-Gomez L.A."/>
            <person name="Lopez-Lopez A."/>
            <person name="Rincon Molina F.A."/>
            <person name="Martinez-Romero E."/>
        </authorList>
    </citation>
    <scope>NUCLEOTIDE SEQUENCE</scope>
    <source>
        <strain evidence="2">ITTG S70</strain>
    </source>
</reference>
<dbReference type="EMBL" id="CP133148">
    <property type="protein sequence ID" value="WVT04049.1"/>
    <property type="molecule type" value="Genomic_DNA"/>
</dbReference>
<protein>
    <submittedName>
        <fullName evidence="2">Uncharacterized protein</fullName>
    </submittedName>
</protein>
<evidence type="ECO:0000313" key="2">
    <source>
        <dbReference type="EMBL" id="WVT04049.1"/>
    </source>
</evidence>
<accession>A0ABZ2B976</accession>
<dbReference type="Proteomes" id="UP001432360">
    <property type="component" value="Chromosome"/>
</dbReference>
<feature type="region of interest" description="Disordered" evidence="1">
    <location>
        <begin position="1"/>
        <end position="37"/>
    </location>
</feature>
<evidence type="ECO:0000313" key="3">
    <source>
        <dbReference type="Proteomes" id="UP001432360"/>
    </source>
</evidence>
<sequence length="173" mass="19119">MMKKPDIAKMDSTQRAQLRENAEHYLEHGTDAQKAAAQGALQELARIVDEDEAERRSKISGMAIPERVVNAFTSIPPTETERALLQALVDNPDQTSQALSAKLGWGGQSWHLHFGKMCERRERLLWDAEPAVTRDANFYCGILANYSDVSHGFTMKPEVAAGLAAIGIKPSTR</sequence>